<keyword evidence="1" id="KW-0472">Membrane</keyword>
<evidence type="ECO:0000313" key="2">
    <source>
        <dbReference type="EMBL" id="VEB39872.1"/>
    </source>
</evidence>
<gene>
    <name evidence="2" type="ORF">NCTC9695_00257</name>
</gene>
<evidence type="ECO:0000313" key="3">
    <source>
        <dbReference type="Proteomes" id="UP000275777"/>
    </source>
</evidence>
<accession>A0A3S4HLY8</accession>
<protein>
    <submittedName>
        <fullName evidence="2">Uncharacterized protein</fullName>
    </submittedName>
</protein>
<keyword evidence="1" id="KW-0812">Transmembrane</keyword>
<dbReference type="EMBL" id="LR134182">
    <property type="protein sequence ID" value="VEB39872.1"/>
    <property type="molecule type" value="Genomic_DNA"/>
</dbReference>
<dbReference type="Proteomes" id="UP000275777">
    <property type="component" value="Chromosome"/>
</dbReference>
<sequence>MSALSGGELLPLALGFIVVAAFLLLSYWHKLDASGNPASPARCPVWPPI</sequence>
<reference evidence="2 3" key="1">
    <citation type="submission" date="2018-12" db="EMBL/GenBank/DDBJ databases">
        <authorList>
            <consortium name="Pathogen Informatics"/>
        </authorList>
    </citation>
    <scope>NUCLEOTIDE SEQUENCE [LARGE SCALE GENOMIC DNA]</scope>
    <source>
        <strain evidence="2 3">NCTC9695</strain>
    </source>
</reference>
<feature type="transmembrane region" description="Helical" evidence="1">
    <location>
        <begin position="9"/>
        <end position="28"/>
    </location>
</feature>
<dbReference type="AlphaFoldDB" id="A0A3S4HLY8"/>
<evidence type="ECO:0000256" key="1">
    <source>
        <dbReference type="SAM" id="Phobius"/>
    </source>
</evidence>
<organism evidence="2 3">
    <name type="scientific">Chromobacterium violaceum</name>
    <dbReference type="NCBI Taxonomy" id="536"/>
    <lineage>
        <taxon>Bacteria</taxon>
        <taxon>Pseudomonadati</taxon>
        <taxon>Pseudomonadota</taxon>
        <taxon>Betaproteobacteria</taxon>
        <taxon>Neisseriales</taxon>
        <taxon>Chromobacteriaceae</taxon>
        <taxon>Chromobacterium</taxon>
    </lineage>
</organism>
<keyword evidence="1" id="KW-1133">Transmembrane helix</keyword>
<name>A0A3S4HLY8_CHRVL</name>
<proteinExistence type="predicted"/>